<dbReference type="Proteomes" id="UP000035929">
    <property type="component" value="Unassembled WGS sequence"/>
</dbReference>
<evidence type="ECO:0000256" key="1">
    <source>
        <dbReference type="SAM" id="MobiDB-lite"/>
    </source>
</evidence>
<name>A0A0J6T2Z9_9HYPH</name>
<sequence length="92" mass="9770">MLIFDEQATPEYVHEVVIPGEGNGTLVCAVLLHNARVVGLKLPRLAAVTPELADAIKALTALPAKTHGRILLAPPAGTNTPPRYDDPQALQE</sequence>
<accession>A0A0J6T2Z9</accession>
<evidence type="ECO:0000313" key="2">
    <source>
        <dbReference type="EMBL" id="KMO40329.1"/>
    </source>
</evidence>
<dbReference type="RefSeq" id="WP_048462320.1">
    <property type="nucleotide sequence ID" value="NZ_LABX01000021.1"/>
</dbReference>
<organism evidence="2 3">
    <name type="scientific">Methylobacterium aquaticum</name>
    <dbReference type="NCBI Taxonomy" id="270351"/>
    <lineage>
        <taxon>Bacteria</taxon>
        <taxon>Pseudomonadati</taxon>
        <taxon>Pseudomonadota</taxon>
        <taxon>Alphaproteobacteria</taxon>
        <taxon>Hyphomicrobiales</taxon>
        <taxon>Methylobacteriaceae</taxon>
        <taxon>Methylobacterium</taxon>
    </lineage>
</organism>
<dbReference type="EMBL" id="LABX01000021">
    <property type="protein sequence ID" value="KMO40329.1"/>
    <property type="molecule type" value="Genomic_DNA"/>
</dbReference>
<reference evidence="2 3" key="1">
    <citation type="submission" date="2015-03" db="EMBL/GenBank/DDBJ databases">
        <title>Genome sequencing of Methylobacterium aquaticum DSM16371 type strain.</title>
        <authorList>
            <person name="Chaudhry V."/>
            <person name="Patil P.B."/>
        </authorList>
    </citation>
    <scope>NUCLEOTIDE SEQUENCE [LARGE SCALE GENOMIC DNA]</scope>
    <source>
        <strain evidence="2 3">DSM 16371</strain>
    </source>
</reference>
<comment type="caution">
    <text evidence="2">The sequence shown here is derived from an EMBL/GenBank/DDBJ whole genome shotgun (WGS) entry which is preliminary data.</text>
</comment>
<evidence type="ECO:0000313" key="3">
    <source>
        <dbReference type="Proteomes" id="UP000035929"/>
    </source>
</evidence>
<dbReference type="PATRIC" id="fig|270351.6.peg.3065"/>
<feature type="region of interest" description="Disordered" evidence="1">
    <location>
        <begin position="71"/>
        <end position="92"/>
    </location>
</feature>
<gene>
    <name evidence="2" type="ORF">VP06_02825</name>
</gene>
<dbReference type="AlphaFoldDB" id="A0A0J6T2Z9"/>
<proteinExistence type="predicted"/>
<protein>
    <submittedName>
        <fullName evidence="2">Uncharacterized protein</fullName>
    </submittedName>
</protein>